<comment type="subcellular location">
    <subcellularLocation>
        <location evidence="1">Membrane</location>
        <topology evidence="1">Multi-pass membrane protein</topology>
    </subcellularLocation>
</comment>
<feature type="transmembrane region" description="Helical" evidence="5">
    <location>
        <begin position="101"/>
        <end position="121"/>
    </location>
</feature>
<dbReference type="RefSeq" id="WP_202661220.1">
    <property type="nucleotide sequence ID" value="NZ_JAESVP010000005.1"/>
</dbReference>
<feature type="transmembrane region" description="Helical" evidence="5">
    <location>
        <begin position="72"/>
        <end position="89"/>
    </location>
</feature>
<evidence type="ECO:0000256" key="1">
    <source>
        <dbReference type="ARBA" id="ARBA00004141"/>
    </source>
</evidence>
<gene>
    <name evidence="7" type="ORF">JI744_12000</name>
</gene>
<dbReference type="AlphaFoldDB" id="A0A8J7MVW9"/>
<evidence type="ECO:0000256" key="2">
    <source>
        <dbReference type="ARBA" id="ARBA00022692"/>
    </source>
</evidence>
<keyword evidence="8" id="KW-1185">Reference proteome</keyword>
<evidence type="ECO:0000259" key="6">
    <source>
        <dbReference type="Pfam" id="PF04138"/>
    </source>
</evidence>
<accession>A0A8J7MVW9</accession>
<feature type="transmembrane region" description="Helical" evidence="5">
    <location>
        <begin position="33"/>
        <end position="52"/>
    </location>
</feature>
<evidence type="ECO:0000256" key="4">
    <source>
        <dbReference type="ARBA" id="ARBA00023136"/>
    </source>
</evidence>
<keyword evidence="4 5" id="KW-0472">Membrane</keyword>
<proteinExistence type="predicted"/>
<dbReference type="NCBIfam" id="NF037976">
    <property type="entry name" value="gtrA_1"/>
    <property type="match status" value="1"/>
</dbReference>
<reference evidence="7" key="1">
    <citation type="submission" date="2021-01" db="EMBL/GenBank/DDBJ databases">
        <title>Genome seq and assembly of Tabrizicola sp. KVB23.</title>
        <authorList>
            <person name="Chhetri G."/>
        </authorList>
    </citation>
    <scope>NUCLEOTIDE SEQUENCE</scope>
    <source>
        <strain evidence="7">KVB23</strain>
    </source>
</reference>
<evidence type="ECO:0000256" key="5">
    <source>
        <dbReference type="SAM" id="Phobius"/>
    </source>
</evidence>
<dbReference type="GO" id="GO:0000271">
    <property type="term" value="P:polysaccharide biosynthetic process"/>
    <property type="evidence" value="ECO:0007669"/>
    <property type="project" value="InterPro"/>
</dbReference>
<organism evidence="7 8">
    <name type="scientific">Fuscibacter oryzae</name>
    <dbReference type="NCBI Taxonomy" id="2803939"/>
    <lineage>
        <taxon>Bacteria</taxon>
        <taxon>Pseudomonadati</taxon>
        <taxon>Pseudomonadota</taxon>
        <taxon>Alphaproteobacteria</taxon>
        <taxon>Rhodobacterales</taxon>
        <taxon>Paracoccaceae</taxon>
        <taxon>Fuscibacter</taxon>
    </lineage>
</organism>
<evidence type="ECO:0000313" key="7">
    <source>
        <dbReference type="EMBL" id="MBL4928829.1"/>
    </source>
</evidence>
<dbReference type="InterPro" id="IPR007267">
    <property type="entry name" value="GtrA_DPMS_TM"/>
</dbReference>
<feature type="domain" description="GtrA/DPMS transmembrane" evidence="6">
    <location>
        <begin position="8"/>
        <end position="127"/>
    </location>
</feature>
<keyword evidence="2 5" id="KW-0812">Transmembrane</keyword>
<dbReference type="Proteomes" id="UP000619033">
    <property type="component" value="Unassembled WGS sequence"/>
</dbReference>
<name>A0A8J7MVW9_9RHOB</name>
<evidence type="ECO:0000256" key="3">
    <source>
        <dbReference type="ARBA" id="ARBA00022989"/>
    </source>
</evidence>
<keyword evidence="3 5" id="KW-1133">Transmembrane helix</keyword>
<dbReference type="Pfam" id="PF04138">
    <property type="entry name" value="GtrA_DPMS_TM"/>
    <property type="match status" value="1"/>
</dbReference>
<dbReference type="EMBL" id="JAESVP010000005">
    <property type="protein sequence ID" value="MBL4928829.1"/>
    <property type="molecule type" value="Genomic_DNA"/>
</dbReference>
<comment type="caution">
    <text evidence="7">The sequence shown here is derived from an EMBL/GenBank/DDBJ whole genome shotgun (WGS) entry which is preliminary data.</text>
</comment>
<evidence type="ECO:0000313" key="8">
    <source>
        <dbReference type="Proteomes" id="UP000619033"/>
    </source>
</evidence>
<sequence length="133" mass="14244">MTATLALRYAAFAVLATLANLAAQRVVLGLGGALLLAMVAGTGLGLVVKYALDKRWIFDDRSSGIAAHSRRFSLYTLMGVATTLIFWGFEAAFWHIGQSQMAREVGAVLGLGIGYAVKYALDRRFVFTAQALA</sequence>
<protein>
    <submittedName>
        <fullName evidence="7">GtrA family protein</fullName>
    </submittedName>
</protein>
<dbReference type="GO" id="GO:0016020">
    <property type="term" value="C:membrane"/>
    <property type="evidence" value="ECO:0007669"/>
    <property type="project" value="UniProtKB-SubCell"/>
</dbReference>